<dbReference type="GO" id="GO:0003824">
    <property type="term" value="F:catalytic activity"/>
    <property type="evidence" value="ECO:0007669"/>
    <property type="project" value="UniProtKB-ARBA"/>
</dbReference>
<keyword evidence="3" id="KW-1185">Reference proteome</keyword>
<name>A0A562UW29_9SPHN</name>
<dbReference type="EMBL" id="VLLK01000001">
    <property type="protein sequence ID" value="TWJ09840.1"/>
    <property type="molecule type" value="Genomic_DNA"/>
</dbReference>
<sequence length="261" mass="27825">MSYEKIRVEQDGPVTKIILNQPEKLNACAPDMADEIREALASTRDARCFLITGEGRAFCSGADLSGGPRDRTTSGGRGSYDALSKHYNPLMMEMARCDAPIVTAVNGPAAGVGCSIALAGDFAIAGKSAYFLQAFVNIGLVPDGGASWMLPRLIGKARATEMMMLGEKIPAEKAEGWGMIYKAVDDDALAGEAMALATRLANGPTVALGQMRENLIKALQTDYSAALHQEAVGQWRAGDSDDSREGIMAFLQKRKAEFKGK</sequence>
<dbReference type="OrthoDB" id="9802898at2"/>
<comment type="similarity">
    <text evidence="1">Belongs to the enoyl-CoA hydratase/isomerase family.</text>
</comment>
<dbReference type="Gene3D" id="3.90.226.10">
    <property type="entry name" value="2-enoyl-CoA Hydratase, Chain A, domain 1"/>
    <property type="match status" value="1"/>
</dbReference>
<dbReference type="InterPro" id="IPR014748">
    <property type="entry name" value="Enoyl-CoA_hydra_C"/>
</dbReference>
<dbReference type="Gene3D" id="1.10.12.10">
    <property type="entry name" value="Lyase 2-enoyl-coa Hydratase, Chain A, domain 2"/>
    <property type="match status" value="1"/>
</dbReference>
<organism evidence="2 3">
    <name type="scientific">Altererythrobacter ishigakiensis</name>
    <dbReference type="NCBI Taxonomy" id="476157"/>
    <lineage>
        <taxon>Bacteria</taxon>
        <taxon>Pseudomonadati</taxon>
        <taxon>Pseudomonadota</taxon>
        <taxon>Alphaproteobacteria</taxon>
        <taxon>Sphingomonadales</taxon>
        <taxon>Erythrobacteraceae</taxon>
        <taxon>Altererythrobacter</taxon>
    </lineage>
</organism>
<dbReference type="Pfam" id="PF00378">
    <property type="entry name" value="ECH_1"/>
    <property type="match status" value="1"/>
</dbReference>
<dbReference type="STRING" id="476157.GCA_001663155_01866"/>
<protein>
    <submittedName>
        <fullName evidence="2">Enoyl-CoA hydratase</fullName>
    </submittedName>
</protein>
<dbReference type="PANTHER" id="PTHR43459:SF1">
    <property type="entry name" value="EG:BACN32G11.4 PROTEIN"/>
    <property type="match status" value="1"/>
</dbReference>
<accession>A0A562UW29</accession>
<dbReference type="Proteomes" id="UP000320547">
    <property type="component" value="Unassembled WGS sequence"/>
</dbReference>
<reference evidence="2 3" key="1">
    <citation type="submission" date="2019-07" db="EMBL/GenBank/DDBJ databases">
        <title>Genomic Encyclopedia of Archaeal and Bacterial Type Strains, Phase II (KMG-II): from individual species to whole genera.</title>
        <authorList>
            <person name="Goeker M."/>
        </authorList>
    </citation>
    <scope>NUCLEOTIDE SEQUENCE [LARGE SCALE GENOMIC DNA]</scope>
    <source>
        <strain evidence="2 3">ATCC BAA-2084</strain>
    </source>
</reference>
<evidence type="ECO:0000313" key="3">
    <source>
        <dbReference type="Proteomes" id="UP000320547"/>
    </source>
</evidence>
<gene>
    <name evidence="2" type="ORF">JN10_1488</name>
</gene>
<dbReference type="CDD" id="cd06558">
    <property type="entry name" value="crotonase-like"/>
    <property type="match status" value="1"/>
</dbReference>
<dbReference type="AlphaFoldDB" id="A0A562UW29"/>
<evidence type="ECO:0000313" key="2">
    <source>
        <dbReference type="EMBL" id="TWJ09840.1"/>
    </source>
</evidence>
<dbReference type="InterPro" id="IPR001753">
    <property type="entry name" value="Enoyl-CoA_hydra/iso"/>
</dbReference>
<dbReference type="InterPro" id="IPR029045">
    <property type="entry name" value="ClpP/crotonase-like_dom_sf"/>
</dbReference>
<proteinExistence type="inferred from homology"/>
<comment type="caution">
    <text evidence="2">The sequence shown here is derived from an EMBL/GenBank/DDBJ whole genome shotgun (WGS) entry which is preliminary data.</text>
</comment>
<dbReference type="PANTHER" id="PTHR43459">
    <property type="entry name" value="ENOYL-COA HYDRATASE"/>
    <property type="match status" value="1"/>
</dbReference>
<dbReference type="SUPFAM" id="SSF52096">
    <property type="entry name" value="ClpP/crotonase"/>
    <property type="match status" value="1"/>
</dbReference>
<dbReference type="RefSeq" id="WP_067600264.1">
    <property type="nucleotide sequence ID" value="NZ_CP015963.1"/>
</dbReference>
<evidence type="ECO:0000256" key="1">
    <source>
        <dbReference type="ARBA" id="ARBA00005254"/>
    </source>
</evidence>